<feature type="transmembrane region" description="Helical" evidence="2">
    <location>
        <begin position="240"/>
        <end position="259"/>
    </location>
</feature>
<feature type="region of interest" description="Disordered" evidence="1">
    <location>
        <begin position="419"/>
        <end position="803"/>
    </location>
</feature>
<accession>A0A2S1M0Q7</accession>
<dbReference type="EMBL" id="CP015323">
    <property type="protein sequence ID" value="AWG44946.1"/>
    <property type="molecule type" value="Genomic_DNA"/>
</dbReference>
<dbReference type="OrthoDB" id="1938921at2"/>
<protein>
    <recommendedName>
        <fullName evidence="3">DUF8208 domain-containing protein</fullName>
    </recommendedName>
</protein>
<evidence type="ECO:0000256" key="1">
    <source>
        <dbReference type="SAM" id="MobiDB-lite"/>
    </source>
</evidence>
<feature type="transmembrane region" description="Helical" evidence="2">
    <location>
        <begin position="328"/>
        <end position="348"/>
    </location>
</feature>
<dbReference type="NCBIfam" id="NF045890">
    <property type="entry name" value="conj_pls20_p028"/>
    <property type="match status" value="1"/>
</dbReference>
<organism evidence="4 5">
    <name type="scientific">Priestia filamentosa</name>
    <dbReference type="NCBI Taxonomy" id="1402861"/>
    <lineage>
        <taxon>Bacteria</taxon>
        <taxon>Bacillati</taxon>
        <taxon>Bacillota</taxon>
        <taxon>Bacilli</taxon>
        <taxon>Bacillales</taxon>
        <taxon>Bacillaceae</taxon>
        <taxon>Priestia</taxon>
    </lineage>
</organism>
<feature type="compositionally biased region" description="Low complexity" evidence="1">
    <location>
        <begin position="504"/>
        <end position="524"/>
    </location>
</feature>
<dbReference type="Pfam" id="PF26635">
    <property type="entry name" value="DUF8208"/>
    <property type="match status" value="1"/>
</dbReference>
<evidence type="ECO:0000313" key="4">
    <source>
        <dbReference type="EMBL" id="AWG44946.1"/>
    </source>
</evidence>
<feature type="compositionally biased region" description="Polar residues" evidence="1">
    <location>
        <begin position="474"/>
        <end position="489"/>
    </location>
</feature>
<name>A0A2L1FFT8_9BACI</name>
<evidence type="ECO:0000259" key="3">
    <source>
        <dbReference type="Pfam" id="PF26635"/>
    </source>
</evidence>
<dbReference type="KEGG" id="beo:BEH_24930"/>
<feature type="domain" description="DUF8208" evidence="3">
    <location>
        <begin position="19"/>
        <end position="369"/>
    </location>
</feature>
<feature type="compositionally biased region" description="Basic and acidic residues" evidence="1">
    <location>
        <begin position="490"/>
        <end position="499"/>
    </location>
</feature>
<dbReference type="RefSeq" id="WP_046218186.1">
    <property type="nucleotide sequence ID" value="NZ_CP015323.1"/>
</dbReference>
<keyword evidence="5" id="KW-1185">Reference proteome</keyword>
<feature type="compositionally biased region" description="Low complexity" evidence="1">
    <location>
        <begin position="723"/>
        <end position="738"/>
    </location>
</feature>
<feature type="compositionally biased region" description="Polar residues" evidence="1">
    <location>
        <begin position="546"/>
        <end position="565"/>
    </location>
</feature>
<sequence>MKDEEIVEKLQTFSDYLEVGNILSYCLRWLGWFLIQALAWLVDGLEGITDSILGIKTFFNSPDVQGFIKDIQPFLYVLLAFSILYIGYLLIMNKKLNREQIMFNLFISIGVIVLLNVGMLKADKFTDEAVDAVDLNEEGTTSEKIIKDGITDIAQIDVNGWKTTDLKKPNKVPQKNIKMIDITEKIDKSFKINEEKELSGKGQEILQKKLALNGEGKEGLAKLDNGWFDFFPEQYYRWHWDFWTIAITLFVTGMTLLFITIKLAKLCYELAFNSILAQLLAPADVADGQKLKQVLKSIMNTFFIIIMIFISMKVYLMGTQFISDKLDGIAYLIALIAISIAVVDGPVMCERIFGIDAGLKSGWAAVAGGVGLAKGIESAMGSVGKGKKALEKLGGLGKSGVGGLSMAGGGMAGMAAGLAKGSGQGQGKQETLPEQMKKATGQGQGKGQQEGQGKGSDLSSHVPGQEQGNGKMEQGQSQAGGLHQGSSLQEEMKAAESKEGGAQGQELSSGLQSEQDSSSTIESEGSGGPGTTSLQDEMKASEGENGVSTTEGASGTQGLSQGQTTLHDEMKAVEGKGGLSSSQGPTSLSNGGAKAVDTPSVQGGSSLQQEVKASGGTQVSNSPANGGSKTVDTPSVQRGSNLQQEMNTSGRTQGFTSSSNGGLQTIDTPSVQGGSSLQQEMNTSGGTQEISSPSSHGSQAIDTPPPVQSGATLQQEMPSTENSSSYEAPSEAPSSMPSVTHTSGSAPLQEDIRQAEAQVAATQESHTVSSSAPVQNASQQEVVPASTEEIPMPNQQRTETRHIGQVIRDKAVSTWKESKTVHQTKRTYQIGRNTGAGLRGLVKRDQNKKK</sequence>
<reference evidence="4 5" key="1">
    <citation type="journal article" date="2015" name="PLoS ONE">
        <title>Genome Sequence of Bacillus endophyticus and Analysis of Its Companion Mechanism in the Ketogulonigenium vulgare-Bacillus Strain Consortium.</title>
        <authorList>
            <person name="Jia N."/>
            <person name="Du J."/>
            <person name="Ding M.Z."/>
            <person name="Gao F."/>
            <person name="Yuan Y.J."/>
        </authorList>
    </citation>
    <scope>NUCLEOTIDE SEQUENCE [LARGE SCALE GENOMIC DNA]</scope>
    <source>
        <strain evidence="4 5">Hbe603</strain>
        <plasmid evidence="5">pbeh1</plasmid>
    </source>
</reference>
<feature type="compositionally biased region" description="Polar residues" evidence="1">
    <location>
        <begin position="760"/>
        <end position="781"/>
    </location>
</feature>
<feature type="compositionally biased region" description="Polar residues" evidence="1">
    <location>
        <begin position="599"/>
        <end position="701"/>
    </location>
</feature>
<evidence type="ECO:0000256" key="2">
    <source>
        <dbReference type="SAM" id="Phobius"/>
    </source>
</evidence>
<feature type="transmembrane region" description="Helical" evidence="2">
    <location>
        <begin position="297"/>
        <end position="316"/>
    </location>
</feature>
<keyword evidence="2" id="KW-1133">Transmembrane helix</keyword>
<proteinExistence type="predicted"/>
<dbReference type="AlphaFoldDB" id="A0A2L1FFT8"/>
<keyword evidence="4" id="KW-0614">Plasmid</keyword>
<dbReference type="Proteomes" id="UP000036202">
    <property type="component" value="Plasmid pbeh1"/>
</dbReference>
<gene>
    <name evidence="4" type="ORF">BEH_24930</name>
</gene>
<feature type="compositionally biased region" description="Gly residues" evidence="1">
    <location>
        <begin position="442"/>
        <end position="454"/>
    </location>
</feature>
<feature type="compositionally biased region" description="Polar residues" evidence="1">
    <location>
        <begin position="579"/>
        <end position="590"/>
    </location>
</feature>
<keyword evidence="2" id="KW-0812">Transmembrane</keyword>
<feature type="transmembrane region" description="Helical" evidence="2">
    <location>
        <begin position="103"/>
        <end position="120"/>
    </location>
</feature>
<geneLocation type="plasmid" evidence="5">
    <name>pbeh1</name>
</geneLocation>
<keyword evidence="2" id="KW-0472">Membrane</keyword>
<accession>A0A2L1FFT8</accession>
<dbReference type="InterPro" id="IPR058521">
    <property type="entry name" value="DUF8208"/>
</dbReference>
<feature type="transmembrane region" description="Helical" evidence="2">
    <location>
        <begin position="74"/>
        <end position="91"/>
    </location>
</feature>
<evidence type="ECO:0000313" key="5">
    <source>
        <dbReference type="Proteomes" id="UP000036202"/>
    </source>
</evidence>
<feature type="compositionally biased region" description="Polar residues" evidence="1">
    <location>
        <begin position="709"/>
        <end position="722"/>
    </location>
</feature>
<dbReference type="InterPro" id="IPR058066">
    <property type="entry name" value="pXO2-14_N"/>
</dbReference>